<protein>
    <submittedName>
        <fullName evidence="7">YbbM seven transmembrane helix protein</fullName>
    </submittedName>
</protein>
<evidence type="ECO:0000256" key="5">
    <source>
        <dbReference type="ARBA" id="ARBA00023136"/>
    </source>
</evidence>
<sequence>MTPKIFSPWALLLFGIPIGLIVFFREKWFSGGKKVIYGFLRMTIQLTLLGYLLVFVFGIESPYPVLAAMIVMVSSSAWIALGPLKKRGLQLFWTALKSILLGAGSSLSLAVFGVLSLSPWWYPRYILPLAGMTFSAALNGVSLAAERFFAAQNLGANPQEARSQAYQAALIPYLNNLFSAGLVSIPGMMTGQILAGVSPLLAVKYQILIMALIFSSAGLSSLFFLFFVVKEHRNTGGRPV</sequence>
<name>A0A179D550_9BACT</name>
<dbReference type="PANTHER" id="PTHR30028">
    <property type="entry name" value="UPF0014 INNER MEMBRANE PROTEIN YBBM-RELATED"/>
    <property type="match status" value="1"/>
</dbReference>
<dbReference type="GO" id="GO:0005886">
    <property type="term" value="C:plasma membrane"/>
    <property type="evidence" value="ECO:0007669"/>
    <property type="project" value="TreeGrafter"/>
</dbReference>
<gene>
    <name evidence="7" type="ORF">TDIS_0440</name>
</gene>
<accession>A0A179D550</accession>
<feature type="transmembrane region" description="Helical" evidence="6">
    <location>
        <begin position="205"/>
        <end position="229"/>
    </location>
</feature>
<dbReference type="Proteomes" id="UP000078390">
    <property type="component" value="Unassembled WGS sequence"/>
</dbReference>
<feature type="transmembrane region" description="Helical" evidence="6">
    <location>
        <begin position="165"/>
        <end position="185"/>
    </location>
</feature>
<dbReference type="Pfam" id="PF03649">
    <property type="entry name" value="UPF0014"/>
    <property type="match status" value="1"/>
</dbReference>
<evidence type="ECO:0000256" key="1">
    <source>
        <dbReference type="ARBA" id="ARBA00004141"/>
    </source>
</evidence>
<proteinExistence type="inferred from homology"/>
<keyword evidence="8" id="KW-1185">Reference proteome</keyword>
<feature type="transmembrane region" description="Helical" evidence="6">
    <location>
        <begin position="65"/>
        <end position="84"/>
    </location>
</feature>
<evidence type="ECO:0000313" key="8">
    <source>
        <dbReference type="Proteomes" id="UP000078390"/>
    </source>
</evidence>
<dbReference type="PANTHER" id="PTHR30028:SF0">
    <property type="entry name" value="PROTEIN ALUMINUM SENSITIVE 3"/>
    <property type="match status" value="1"/>
</dbReference>
<dbReference type="InterPro" id="IPR005226">
    <property type="entry name" value="UPF0014_fam"/>
</dbReference>
<reference evidence="7 8" key="1">
    <citation type="submission" date="2016-04" db="EMBL/GenBank/DDBJ databases">
        <title>Genome analysis of Thermosulfurimonas dismutans, the first thermophilic sulfur-disproportionating bacterium of the phylum Thermodesulfobacteria.</title>
        <authorList>
            <person name="Mardanov A.V."/>
            <person name="Beletsky A.V."/>
            <person name="Kadnikov V.V."/>
            <person name="Slobodkin A.I."/>
            <person name="Ravin N.V."/>
        </authorList>
    </citation>
    <scope>NUCLEOTIDE SEQUENCE [LARGE SCALE GENOMIC DNA]</scope>
    <source>
        <strain evidence="7 8">S95</strain>
    </source>
</reference>
<keyword evidence="4 6" id="KW-1133">Transmembrane helix</keyword>
<evidence type="ECO:0000256" key="3">
    <source>
        <dbReference type="ARBA" id="ARBA00022692"/>
    </source>
</evidence>
<feature type="transmembrane region" description="Helical" evidence="6">
    <location>
        <begin position="91"/>
        <end position="113"/>
    </location>
</feature>
<comment type="caution">
    <text evidence="7">The sequence shown here is derived from an EMBL/GenBank/DDBJ whole genome shotgun (WGS) entry which is preliminary data.</text>
</comment>
<evidence type="ECO:0000256" key="2">
    <source>
        <dbReference type="ARBA" id="ARBA00005268"/>
    </source>
</evidence>
<dbReference type="OrthoDB" id="9791807at2"/>
<keyword evidence="5 6" id="KW-0472">Membrane</keyword>
<dbReference type="RefSeq" id="WP_068668870.1">
    <property type="nucleotide sequence ID" value="NZ_LWLG01000002.1"/>
</dbReference>
<evidence type="ECO:0000313" key="7">
    <source>
        <dbReference type="EMBL" id="OAQ21220.1"/>
    </source>
</evidence>
<feature type="transmembrane region" description="Helical" evidence="6">
    <location>
        <begin position="36"/>
        <end position="59"/>
    </location>
</feature>
<dbReference type="PATRIC" id="fig|999894.6.peg.442"/>
<evidence type="ECO:0000256" key="6">
    <source>
        <dbReference type="SAM" id="Phobius"/>
    </source>
</evidence>
<feature type="transmembrane region" description="Helical" evidence="6">
    <location>
        <begin position="125"/>
        <end position="145"/>
    </location>
</feature>
<dbReference type="EMBL" id="LWLG01000002">
    <property type="protein sequence ID" value="OAQ21220.1"/>
    <property type="molecule type" value="Genomic_DNA"/>
</dbReference>
<comment type="subcellular location">
    <subcellularLocation>
        <location evidence="1">Membrane</location>
        <topology evidence="1">Multi-pass membrane protein</topology>
    </subcellularLocation>
</comment>
<comment type="similarity">
    <text evidence="2">Belongs to the UPF0014 family.</text>
</comment>
<organism evidence="7 8">
    <name type="scientific">Thermosulfurimonas dismutans</name>
    <dbReference type="NCBI Taxonomy" id="999894"/>
    <lineage>
        <taxon>Bacteria</taxon>
        <taxon>Pseudomonadati</taxon>
        <taxon>Thermodesulfobacteriota</taxon>
        <taxon>Thermodesulfobacteria</taxon>
        <taxon>Thermodesulfobacteriales</taxon>
        <taxon>Thermodesulfobacteriaceae</taxon>
        <taxon>Thermosulfurimonas</taxon>
    </lineage>
</organism>
<feature type="transmembrane region" description="Helical" evidence="6">
    <location>
        <begin position="6"/>
        <end position="24"/>
    </location>
</feature>
<keyword evidence="3 6" id="KW-0812">Transmembrane</keyword>
<dbReference type="AlphaFoldDB" id="A0A179D550"/>
<evidence type="ECO:0000256" key="4">
    <source>
        <dbReference type="ARBA" id="ARBA00022989"/>
    </source>
</evidence>
<dbReference type="STRING" id="999894.TDIS_0440"/>